<reference evidence="2 3" key="1">
    <citation type="journal article" date="2013" name="Proc. Natl. Acad. Sci. U.S.A.">
        <title>Fine-scale variation in meiotic recombination in Mimulus inferred from population shotgun sequencing.</title>
        <authorList>
            <person name="Hellsten U."/>
            <person name="Wright K.M."/>
            <person name="Jenkins J."/>
            <person name="Shu S."/>
            <person name="Yuan Y."/>
            <person name="Wessler S.R."/>
            <person name="Schmutz J."/>
            <person name="Willis J.H."/>
            <person name="Rokhsar D.S."/>
        </authorList>
    </citation>
    <scope>NUCLEOTIDE SEQUENCE [LARGE SCALE GENOMIC DNA]</scope>
    <source>
        <strain evidence="3">cv. DUN x IM62</strain>
    </source>
</reference>
<dbReference type="eggNOG" id="ENOG502QR15">
    <property type="taxonomic scope" value="Eukaryota"/>
</dbReference>
<dbReference type="PhylomeDB" id="A0A022Q7D6"/>
<dbReference type="GO" id="GO:0006351">
    <property type="term" value="P:DNA-templated transcription"/>
    <property type="evidence" value="ECO:0007669"/>
    <property type="project" value="InterPro"/>
</dbReference>
<dbReference type="Pfam" id="PF14144">
    <property type="entry name" value="DOG1"/>
    <property type="match status" value="1"/>
</dbReference>
<accession>A0A022Q7D6</accession>
<dbReference type="KEGG" id="egt:105973063"/>
<gene>
    <name evidence="2" type="ORF">MIMGU_mgv11b017687mg</name>
</gene>
<dbReference type="AlphaFoldDB" id="A0A022Q7D6"/>
<dbReference type="PANTHER" id="PTHR46354:SF4">
    <property type="entry name" value="PROTEIN DOG1-LIKE 3"/>
    <property type="match status" value="1"/>
</dbReference>
<dbReference type="OrthoDB" id="542841at2759"/>
<dbReference type="OMA" id="ISHYEEY"/>
<dbReference type="PROSITE" id="PS51806">
    <property type="entry name" value="DOG1"/>
    <property type="match status" value="1"/>
</dbReference>
<organism evidence="2 3">
    <name type="scientific">Erythranthe guttata</name>
    <name type="common">Yellow monkey flower</name>
    <name type="synonym">Mimulus guttatus</name>
    <dbReference type="NCBI Taxonomy" id="4155"/>
    <lineage>
        <taxon>Eukaryota</taxon>
        <taxon>Viridiplantae</taxon>
        <taxon>Streptophyta</taxon>
        <taxon>Embryophyta</taxon>
        <taxon>Tracheophyta</taxon>
        <taxon>Spermatophyta</taxon>
        <taxon>Magnoliopsida</taxon>
        <taxon>eudicotyledons</taxon>
        <taxon>Gunneridae</taxon>
        <taxon>Pentapetalae</taxon>
        <taxon>asterids</taxon>
        <taxon>lamiids</taxon>
        <taxon>Lamiales</taxon>
        <taxon>Phrymaceae</taxon>
        <taxon>Erythranthe</taxon>
    </lineage>
</organism>
<keyword evidence="3" id="KW-1185">Reference proteome</keyword>
<dbReference type="InterPro" id="IPR051886">
    <property type="entry name" value="Seed_Dev/Stress_Resp_Reg"/>
</dbReference>
<evidence type="ECO:0000259" key="1">
    <source>
        <dbReference type="PROSITE" id="PS51806"/>
    </source>
</evidence>
<dbReference type="Proteomes" id="UP000030748">
    <property type="component" value="Unassembled WGS sequence"/>
</dbReference>
<dbReference type="EMBL" id="KI632147">
    <property type="protein sequence ID" value="EYU23876.1"/>
    <property type="molecule type" value="Genomic_DNA"/>
</dbReference>
<protein>
    <recommendedName>
        <fullName evidence="1">DOG1 domain-containing protein</fullName>
    </recommendedName>
</protein>
<dbReference type="PANTHER" id="PTHR46354">
    <property type="entry name" value="DOG1 DOMAIN-CONTAINING PROTEIN"/>
    <property type="match status" value="1"/>
</dbReference>
<evidence type="ECO:0000313" key="3">
    <source>
        <dbReference type="Proteomes" id="UP000030748"/>
    </source>
</evidence>
<dbReference type="STRING" id="4155.A0A022Q7D6"/>
<feature type="domain" description="DOG1" evidence="1">
    <location>
        <begin position="6"/>
        <end position="254"/>
    </location>
</feature>
<name>A0A022Q7D6_ERYGU</name>
<proteinExistence type="predicted"/>
<evidence type="ECO:0000313" key="2">
    <source>
        <dbReference type="EMBL" id="EYU23876.1"/>
    </source>
</evidence>
<sequence>MEATSENNFQEFYVKWQNKHNQHLYELTNASKTQPQQPQSDSSLSGLVERVISHYEEYYRIKTKWAKTDVYLLLSPPWNSPLEDAFLWVGGWRPTTAFHLLYSKSGLQFQAQFSNMLIGAKTGDLGDLSLDQLGRIDIFQKGTIQEEREITEKEAKQQDRVADKEMVGLSHDASSESTRPVGGTSLDIGSLVNSVLKPKEEGFQMLLQSADELRMKTLKGVIDILSPIQAVHFLIAAAELQLCLHEWGKDKQDEQLAAASSTTQLPAVTY</sequence>
<dbReference type="GO" id="GO:0043565">
    <property type="term" value="F:sequence-specific DNA binding"/>
    <property type="evidence" value="ECO:0007669"/>
    <property type="project" value="InterPro"/>
</dbReference>
<dbReference type="InterPro" id="IPR025422">
    <property type="entry name" value="TGA_domain"/>
</dbReference>